<gene>
    <name evidence="3" type="ORF">HAPAU_40370</name>
</gene>
<dbReference type="RefSeq" id="WP_066385691.1">
    <property type="nucleotide sequence ID" value="NZ_LTAZ01000017.1"/>
</dbReference>
<accession>A0A151A8D0</accession>
<reference evidence="3 4" key="1">
    <citation type="submission" date="2016-02" db="EMBL/GenBank/DDBJ databases">
        <title>Genome sequence of Halalkalicoccus paucihalophilus DSM 24557.</title>
        <authorList>
            <person name="Poehlein A."/>
            <person name="Daniel R."/>
        </authorList>
    </citation>
    <scope>NUCLEOTIDE SEQUENCE [LARGE SCALE GENOMIC DNA]</scope>
    <source>
        <strain evidence="3 4">DSM 24557</strain>
    </source>
</reference>
<keyword evidence="4" id="KW-1185">Reference proteome</keyword>
<dbReference type="Proteomes" id="UP000075321">
    <property type="component" value="Unassembled WGS sequence"/>
</dbReference>
<evidence type="ECO:0000259" key="2">
    <source>
        <dbReference type="Pfam" id="PF24351"/>
    </source>
</evidence>
<dbReference type="InterPro" id="IPR055933">
    <property type="entry name" value="DUF7511"/>
</dbReference>
<evidence type="ECO:0000313" key="4">
    <source>
        <dbReference type="Proteomes" id="UP000075321"/>
    </source>
</evidence>
<dbReference type="PATRIC" id="fig|1008153.3.peg.4325"/>
<protein>
    <recommendedName>
        <fullName evidence="2">DUF7511 domain-containing protein</fullName>
    </recommendedName>
</protein>
<feature type="domain" description="DUF7511" evidence="2">
    <location>
        <begin position="29"/>
        <end position="73"/>
    </location>
</feature>
<feature type="region of interest" description="Disordered" evidence="1">
    <location>
        <begin position="1"/>
        <end position="27"/>
    </location>
</feature>
<evidence type="ECO:0000313" key="3">
    <source>
        <dbReference type="EMBL" id="KYH23958.1"/>
    </source>
</evidence>
<sequence length="73" mass="7954">MSDTTSGDTELEWDGNAEPGPSESPRSGLMALVVGPAERPVCTIYPPDVAVPYRTMTWITAYGNAFVDLDDYR</sequence>
<dbReference type="AlphaFoldDB" id="A0A151A8D0"/>
<dbReference type="Pfam" id="PF24351">
    <property type="entry name" value="DUF7511"/>
    <property type="match status" value="1"/>
</dbReference>
<dbReference type="EMBL" id="LTAZ01000017">
    <property type="protein sequence ID" value="KYH23958.1"/>
    <property type="molecule type" value="Genomic_DNA"/>
</dbReference>
<name>A0A151A8D0_9EURY</name>
<proteinExistence type="predicted"/>
<organism evidence="3 4">
    <name type="scientific">Halalkalicoccus paucihalophilus</name>
    <dbReference type="NCBI Taxonomy" id="1008153"/>
    <lineage>
        <taxon>Archaea</taxon>
        <taxon>Methanobacteriati</taxon>
        <taxon>Methanobacteriota</taxon>
        <taxon>Stenosarchaea group</taxon>
        <taxon>Halobacteria</taxon>
        <taxon>Halobacteriales</taxon>
        <taxon>Halococcaceae</taxon>
        <taxon>Halalkalicoccus</taxon>
    </lineage>
</organism>
<dbReference type="OrthoDB" id="186853at2157"/>
<evidence type="ECO:0000256" key="1">
    <source>
        <dbReference type="SAM" id="MobiDB-lite"/>
    </source>
</evidence>
<comment type="caution">
    <text evidence="3">The sequence shown here is derived from an EMBL/GenBank/DDBJ whole genome shotgun (WGS) entry which is preliminary data.</text>
</comment>